<feature type="region of interest" description="Disordered" evidence="2">
    <location>
        <begin position="838"/>
        <end position="938"/>
    </location>
</feature>
<reference evidence="4 5" key="1">
    <citation type="journal article" date="2018" name="Cell">
        <title>The Chara Genome: Secondary Complexity and Implications for Plant Terrestrialization.</title>
        <authorList>
            <person name="Nishiyama T."/>
            <person name="Sakayama H."/>
            <person name="Vries J.D."/>
            <person name="Buschmann H."/>
            <person name="Saint-Marcoux D."/>
            <person name="Ullrich K.K."/>
            <person name="Haas F.B."/>
            <person name="Vanderstraeten L."/>
            <person name="Becker D."/>
            <person name="Lang D."/>
            <person name="Vosolsobe S."/>
            <person name="Rombauts S."/>
            <person name="Wilhelmsson P.K.I."/>
            <person name="Janitza P."/>
            <person name="Kern R."/>
            <person name="Heyl A."/>
            <person name="Rumpler F."/>
            <person name="Villalobos L.I.A.C."/>
            <person name="Clay J.M."/>
            <person name="Skokan R."/>
            <person name="Toyoda A."/>
            <person name="Suzuki Y."/>
            <person name="Kagoshima H."/>
            <person name="Schijlen E."/>
            <person name="Tajeshwar N."/>
            <person name="Catarino B."/>
            <person name="Hetherington A.J."/>
            <person name="Saltykova A."/>
            <person name="Bonnot C."/>
            <person name="Breuninger H."/>
            <person name="Symeonidi A."/>
            <person name="Radhakrishnan G.V."/>
            <person name="Van Nieuwerburgh F."/>
            <person name="Deforce D."/>
            <person name="Chang C."/>
            <person name="Karol K.G."/>
            <person name="Hedrich R."/>
            <person name="Ulvskov P."/>
            <person name="Glockner G."/>
            <person name="Delwiche C.F."/>
            <person name="Petrasek J."/>
            <person name="Van de Peer Y."/>
            <person name="Friml J."/>
            <person name="Beilby M."/>
            <person name="Dolan L."/>
            <person name="Kohara Y."/>
            <person name="Sugano S."/>
            <person name="Fujiyama A."/>
            <person name="Delaux P.-M."/>
            <person name="Quint M."/>
            <person name="TheiBen G."/>
            <person name="Hagemann M."/>
            <person name="Harholt J."/>
            <person name="Dunand C."/>
            <person name="Zachgo S."/>
            <person name="Langdale J."/>
            <person name="Maumus F."/>
            <person name="Straeten D.V.D."/>
            <person name="Gould S.B."/>
            <person name="Rensing S.A."/>
        </authorList>
    </citation>
    <scope>NUCLEOTIDE SEQUENCE [LARGE SCALE GENOMIC DNA]</scope>
    <source>
        <strain evidence="4 5">S276</strain>
    </source>
</reference>
<proteinExistence type="predicted"/>
<feature type="compositionally biased region" description="Low complexity" evidence="2">
    <location>
        <begin position="84"/>
        <end position="98"/>
    </location>
</feature>
<dbReference type="GO" id="GO:0003682">
    <property type="term" value="F:chromatin binding"/>
    <property type="evidence" value="ECO:0007669"/>
    <property type="project" value="InterPro"/>
</dbReference>
<feature type="compositionally biased region" description="Polar residues" evidence="2">
    <location>
        <begin position="550"/>
        <end position="564"/>
    </location>
</feature>
<feature type="region of interest" description="Disordered" evidence="2">
    <location>
        <begin position="595"/>
        <end position="632"/>
    </location>
</feature>
<sequence>MERGTGSQFRFLPRETAEMEALYNSSSNGQLGRSDVEALAAKFSAAPERAGQKPITCKQVLNWFQYKRHNMRMRGALKNDSELQQQKQQHPASKQPSSDGLARTVKEETPTPASSGTGGRTKAQTSAAAPDISAAAATFMGRQGQGGVLANESGGRGVVPAAGTGDSIRVGGFSAPTGSGLPALPQYMDYEAKSARDGAWYDVEKFVGWRDNESGEREVKVRFTGFGQEEDEWVHADLGLRQRSLPCEGSECIGVLPNDLVLCFQEGNDQALYYDADVLDVERRQHDVRGCRCRFCVRYRHDLQEEIVPLRKICRRPETEYRLHMARMGGLPLQPSLASAAARLAMAPLAAHQVQQQLQQQKRQQLQQQQRQQQLLLQQRKNQSLAVSAVPAVPQILSQATVAPGAASDGATSLAMPPTHLQAALASMPSVPTLVTSPTPFPLPSLSLPSLAPVVSGSAPQLGSGASPPPAATAPAFLSTNINGGGNGTTAIAGVVADTLSSMSSASVASTSPLTPVTASSLASLPAGTAPASTAGASLSLGTGTLSPGQNLFSAGKSQPTATASAKGPTGGNTSNPAAMLPSASGSLLQQAAVSVSDASASNGQETAPGLKRARPDMLGGSGTGSSSTGSRGRGFLAAASVAVSNLTAALQQTVAGSDVSGNKVVDGMTELKRVKLERGGTMATPAGLGAAHGAGSAAAASGIMQSMSPSLSQLSMSGTPTVGRGLISTGSGMGATGSQLVGTKLSSHQLTRTGPLGSTMPSVVAAPGRVVLPQTMGSSESFASRASDNNSKRLRIDNTGLASMGSGAVATHAFSWAPAGMQSLMGGPLMKGLNKGGGPLTGGQTGVARSVLGSGSPSSTQTDRIGHSFGSSVPLTSAGNPALPQQAVPSSVDMLRTRVQDARTGVKKSRSGPDSMGMTPLPSAGPSGPGPHGNGIHNPPVVGLKRPKLEMVDSESMTVGMASERISETMSVAMMGLSSAAGEAVGVTANGFPGSSTRLGGGEGIAIRGVSGGAGAQGGRAGGVADGVGTCASLSLHSSVAGCPPGSTPASCAGMDASMDASMAASTAFPVTSSLHIPMPSGDTGCGKAKNPTWTESPRDFCLADSLSPSITTSPMVQSSAAMDSNLPTLAVGSSASDDPLLAKGNLVQDVAQLGLTQRLETSGSASSCEIQMSGNADRSTSSITVAPSSSSSSPPPALSVSGGNVMQFVVESPD</sequence>
<feature type="coiled-coil region" evidence="1">
    <location>
        <begin position="349"/>
        <end position="383"/>
    </location>
</feature>
<dbReference type="Pfam" id="PF16719">
    <property type="entry name" value="SAWADEE"/>
    <property type="match status" value="1"/>
</dbReference>
<feature type="region of interest" description="Disordered" evidence="2">
    <location>
        <begin position="550"/>
        <end position="582"/>
    </location>
</feature>
<feature type="compositionally biased region" description="Polar residues" evidence="2">
    <location>
        <begin position="854"/>
        <end position="880"/>
    </location>
</feature>
<feature type="region of interest" description="Disordered" evidence="2">
    <location>
        <begin position="1163"/>
        <end position="1216"/>
    </location>
</feature>
<evidence type="ECO:0000313" key="5">
    <source>
        <dbReference type="Proteomes" id="UP000265515"/>
    </source>
</evidence>
<dbReference type="Gene3D" id="2.30.30.140">
    <property type="match status" value="1"/>
</dbReference>
<feature type="compositionally biased region" description="Polar residues" evidence="2">
    <location>
        <begin position="1163"/>
        <end position="1180"/>
    </location>
</feature>
<evidence type="ECO:0000256" key="1">
    <source>
        <dbReference type="SAM" id="Coils"/>
    </source>
</evidence>
<dbReference type="Gramene" id="GBG71164">
    <property type="protein sequence ID" value="GBG71164"/>
    <property type="gene ID" value="CBR_g8466"/>
</dbReference>
<comment type="caution">
    <text evidence="4">The sequence shown here is derived from an EMBL/GenBank/DDBJ whole genome shotgun (WGS) entry which is preliminary data.</text>
</comment>
<dbReference type="AlphaFoldDB" id="A0A388KM78"/>
<evidence type="ECO:0000256" key="2">
    <source>
        <dbReference type="SAM" id="MobiDB-lite"/>
    </source>
</evidence>
<evidence type="ECO:0000313" key="4">
    <source>
        <dbReference type="EMBL" id="GBG71164.1"/>
    </source>
</evidence>
<gene>
    <name evidence="4" type="ORF">CBR_g8466</name>
</gene>
<accession>A0A388KM78</accession>
<dbReference type="PANTHER" id="PTHR33827:SF7">
    <property type="entry name" value="PROTEIN SAWADEE HOMEODOMAIN HOMOLOG 2"/>
    <property type="match status" value="1"/>
</dbReference>
<dbReference type="EMBL" id="BFEA01000142">
    <property type="protein sequence ID" value="GBG71164.1"/>
    <property type="molecule type" value="Genomic_DNA"/>
</dbReference>
<feature type="region of interest" description="Disordered" evidence="2">
    <location>
        <begin position="79"/>
        <end position="129"/>
    </location>
</feature>
<dbReference type="STRING" id="69332.A0A388KM78"/>
<dbReference type="PANTHER" id="PTHR33827">
    <property type="entry name" value="PROTEIN SAWADEE HOMEODOMAIN HOMOLOG 2"/>
    <property type="match status" value="1"/>
</dbReference>
<dbReference type="Gene3D" id="2.40.50.40">
    <property type="match status" value="1"/>
</dbReference>
<keyword evidence="5" id="KW-1185">Reference proteome</keyword>
<feature type="compositionally biased region" description="Low complexity" evidence="2">
    <location>
        <begin position="1181"/>
        <end position="1194"/>
    </location>
</feature>
<dbReference type="InterPro" id="IPR032001">
    <property type="entry name" value="SAWADEE_dom"/>
</dbReference>
<name>A0A388KM78_CHABU</name>
<organism evidence="4 5">
    <name type="scientific">Chara braunii</name>
    <name type="common">Braun's stonewort</name>
    <dbReference type="NCBI Taxonomy" id="69332"/>
    <lineage>
        <taxon>Eukaryota</taxon>
        <taxon>Viridiplantae</taxon>
        <taxon>Streptophyta</taxon>
        <taxon>Charophyceae</taxon>
        <taxon>Charales</taxon>
        <taxon>Characeae</taxon>
        <taxon>Chara</taxon>
    </lineage>
</organism>
<dbReference type="InterPro" id="IPR039276">
    <property type="entry name" value="SHH1/2"/>
</dbReference>
<keyword evidence="1" id="KW-0175">Coiled coil</keyword>
<evidence type="ECO:0000259" key="3">
    <source>
        <dbReference type="Pfam" id="PF16719"/>
    </source>
</evidence>
<dbReference type="Proteomes" id="UP000265515">
    <property type="component" value="Unassembled WGS sequence"/>
</dbReference>
<dbReference type="OrthoDB" id="2018059at2759"/>
<protein>
    <recommendedName>
        <fullName evidence="3">SAWADEE domain-containing protein</fullName>
    </recommendedName>
</protein>
<feature type="domain" description="SAWADEE" evidence="3">
    <location>
        <begin position="187"/>
        <end position="314"/>
    </location>
</feature>